<protein>
    <recommendedName>
        <fullName evidence="3">Trypsin-like peptidase domain-containing protein</fullName>
    </recommendedName>
</protein>
<proteinExistence type="predicted"/>
<accession>A0A1G7P8X4</accession>
<reference evidence="1 2" key="1">
    <citation type="submission" date="2016-10" db="EMBL/GenBank/DDBJ databases">
        <authorList>
            <person name="de Groot N.N."/>
        </authorList>
    </citation>
    <scope>NUCLEOTIDE SEQUENCE [LARGE SCALE GENOMIC DNA]</scope>
    <source>
        <strain evidence="1 2">LMG 2247</strain>
    </source>
</reference>
<organism evidence="1 2">
    <name type="scientific">Paraburkholderia phenazinium</name>
    <dbReference type="NCBI Taxonomy" id="60549"/>
    <lineage>
        <taxon>Bacteria</taxon>
        <taxon>Pseudomonadati</taxon>
        <taxon>Pseudomonadota</taxon>
        <taxon>Betaproteobacteria</taxon>
        <taxon>Burkholderiales</taxon>
        <taxon>Burkholderiaceae</taxon>
        <taxon>Paraburkholderia</taxon>
    </lineage>
</organism>
<dbReference type="AlphaFoldDB" id="A0A1G7P8X4"/>
<dbReference type="EMBL" id="FNCJ01000001">
    <property type="protein sequence ID" value="SDF82756.1"/>
    <property type="molecule type" value="Genomic_DNA"/>
</dbReference>
<dbReference type="SUPFAM" id="SSF50494">
    <property type="entry name" value="Trypsin-like serine proteases"/>
    <property type="match status" value="1"/>
</dbReference>
<sequence>MFVPARASALKWELPHWNPNCRVEHQSQTYSTHGVRRARVGYRLHYQINYPIPDHMDKTSLIEQFTQSVTVPIIFDHAEKGSATYASGSLFEIGGRYFLITARHIFEPLSDEYRRQLAYPGDRRGGALYTFGNFDLCLPTEEHIDVAAMELKSPETIGQLKKGWQFLSLANVGRPEMANPGAEYLLAGYPSDDEKHAWVREGNIKGRFLQAYSHMLPQAPAHAEKPVVKELDLFFDYAKTASEKRSGNQVQTPDLRGTSGCSVWQFVESDNKVWTAESNMRVIGIQSGFLHTEFFRAKNWWAVAKVLEQVDASLAEEMRETLERL</sequence>
<name>A0A1G7P8X4_9BURK</name>
<gene>
    <name evidence="1" type="ORF">SAMN05216466_101201</name>
</gene>
<evidence type="ECO:0000313" key="1">
    <source>
        <dbReference type="EMBL" id="SDF82756.1"/>
    </source>
</evidence>
<evidence type="ECO:0000313" key="2">
    <source>
        <dbReference type="Proteomes" id="UP000199706"/>
    </source>
</evidence>
<evidence type="ECO:0008006" key="3">
    <source>
        <dbReference type="Google" id="ProtNLM"/>
    </source>
</evidence>
<dbReference type="Proteomes" id="UP000199706">
    <property type="component" value="Unassembled WGS sequence"/>
</dbReference>
<dbReference type="InterPro" id="IPR009003">
    <property type="entry name" value="Peptidase_S1_PA"/>
</dbReference>